<dbReference type="InterPro" id="IPR027684">
    <property type="entry name" value="TBCC"/>
</dbReference>
<evidence type="ECO:0000313" key="9">
    <source>
        <dbReference type="EMBL" id="KAL1303259.1"/>
    </source>
</evidence>
<comment type="subunit">
    <text evidence="6">Supercomplex made of cofactors A to E. Cofactors A and D function by capturing and stabilizing tubulin in a quasi-native conformation. Cofactor E binds to the cofactor D-tubulin complex; interaction with cofactor C then causes the release of tubulin polypeptides that are committed to the native state.</text>
</comment>
<dbReference type="InterPro" id="IPR031925">
    <property type="entry name" value="TBCC_N"/>
</dbReference>
<evidence type="ECO:0000256" key="5">
    <source>
        <dbReference type="ARBA" id="ARBA00023186"/>
    </source>
</evidence>
<feature type="compositionally biased region" description="Polar residues" evidence="7">
    <location>
        <begin position="135"/>
        <end position="148"/>
    </location>
</feature>
<evidence type="ECO:0000256" key="6">
    <source>
        <dbReference type="ARBA" id="ARBA00026055"/>
    </source>
</evidence>
<proteinExistence type="inferred from homology"/>
<dbReference type="Proteomes" id="UP001562354">
    <property type="component" value="Unassembled WGS sequence"/>
</dbReference>
<comment type="subcellular location">
    <subcellularLocation>
        <location evidence="1">Cytoplasm</location>
    </subcellularLocation>
</comment>
<feature type="compositionally biased region" description="Polar residues" evidence="7">
    <location>
        <begin position="160"/>
        <end position="172"/>
    </location>
</feature>
<dbReference type="SMART" id="SM00673">
    <property type="entry name" value="CARP"/>
    <property type="match status" value="1"/>
</dbReference>
<comment type="similarity">
    <text evidence="2">Belongs to the TBCC family.</text>
</comment>
<dbReference type="EMBL" id="JBFMKM010000010">
    <property type="protein sequence ID" value="KAL1303259.1"/>
    <property type="molecule type" value="Genomic_DNA"/>
</dbReference>
<dbReference type="GeneID" id="95980372"/>
<keyword evidence="4" id="KW-0007">Acetylation</keyword>
<evidence type="ECO:0000256" key="3">
    <source>
        <dbReference type="ARBA" id="ARBA00022490"/>
    </source>
</evidence>
<dbReference type="PANTHER" id="PTHR15139">
    <property type="entry name" value="TUBULIN FOLDING COFACTOR C"/>
    <property type="match status" value="1"/>
</dbReference>
<keyword evidence="10" id="KW-1185">Reference proteome</keyword>
<feature type="domain" description="C-CAP/cofactor C-like" evidence="8">
    <location>
        <begin position="178"/>
        <end position="353"/>
    </location>
</feature>
<dbReference type="InterPro" id="IPR038397">
    <property type="entry name" value="TBCC_N_sf"/>
</dbReference>
<dbReference type="Pfam" id="PF07986">
    <property type="entry name" value="TBCC"/>
    <property type="match status" value="1"/>
</dbReference>
<evidence type="ECO:0000256" key="7">
    <source>
        <dbReference type="SAM" id="MobiDB-lite"/>
    </source>
</evidence>
<evidence type="ECO:0000259" key="8">
    <source>
        <dbReference type="PROSITE" id="PS51329"/>
    </source>
</evidence>
<organism evidence="9 10">
    <name type="scientific">Neodothiora populina</name>
    <dbReference type="NCBI Taxonomy" id="2781224"/>
    <lineage>
        <taxon>Eukaryota</taxon>
        <taxon>Fungi</taxon>
        <taxon>Dikarya</taxon>
        <taxon>Ascomycota</taxon>
        <taxon>Pezizomycotina</taxon>
        <taxon>Dothideomycetes</taxon>
        <taxon>Dothideomycetidae</taxon>
        <taxon>Dothideales</taxon>
        <taxon>Dothioraceae</taxon>
        <taxon>Neodothiora</taxon>
    </lineage>
</organism>
<comment type="caution">
    <text evidence="9">The sequence shown here is derived from an EMBL/GenBank/DDBJ whole genome shotgun (WGS) entry which is preliminary data.</text>
</comment>
<dbReference type="Pfam" id="PF16752">
    <property type="entry name" value="TBCC_N"/>
    <property type="match status" value="1"/>
</dbReference>
<sequence>MTATMQSQQHAQISDQDRFFRFFQGEVNALQERMQQLDNYSAAGGERNDAVDYCLSGIAKLTSEVKDASSYLPAYDQRTYTNTIKTLSDKLQKARASFAPRQKFSFKSGFQRKNASAISMADAEKLASKQHLSAPGNSSTESSVNPTPLDSPVPEPADGQISSSDGTSNDAAKSSEDPGARSTLRLPSFSSSNTITISNHTDQHLILPTTASHATASGTISHLRNCVVDMTLAASEAPTTAAAAPAAPAAPSQTTPRPLAALYLRDIHSSLIVCGQVDGAAHITNVHNSVIVLSTRQFRMHESSNCVVYLHCASHPIIEDCRGLAFTTLPEVHISKAQTSTENQYDQVDDFKWLRADKSPNWSVLDVEKRVSEHVWRDIVPGKPGLGAADVLAAIGVKRRT</sequence>
<name>A0ABR3PB60_9PEZI</name>
<evidence type="ECO:0000256" key="4">
    <source>
        <dbReference type="ARBA" id="ARBA00022990"/>
    </source>
</evidence>
<dbReference type="InterPro" id="IPR006599">
    <property type="entry name" value="CARP_motif"/>
</dbReference>
<dbReference type="PANTHER" id="PTHR15139:SF0">
    <property type="entry name" value="TUBULIN-SPECIFIC CHAPERONE C"/>
    <property type="match status" value="1"/>
</dbReference>
<dbReference type="InterPro" id="IPR016098">
    <property type="entry name" value="CAP/MinC_C"/>
</dbReference>
<dbReference type="Gene3D" id="1.20.58.1250">
    <property type="entry name" value="Tubulin Binding Cofactor C, N-terminal domain"/>
    <property type="match status" value="1"/>
</dbReference>
<dbReference type="InterPro" id="IPR012945">
    <property type="entry name" value="Tubulin-bd_cofactor_C_dom"/>
</dbReference>
<reference evidence="9 10" key="1">
    <citation type="submission" date="2024-07" db="EMBL/GenBank/DDBJ databases">
        <title>Draft sequence of the Neodothiora populina.</title>
        <authorList>
            <person name="Drown D.D."/>
            <person name="Schuette U.S."/>
            <person name="Buechlein A.B."/>
            <person name="Rusch D.R."/>
            <person name="Winton L.W."/>
            <person name="Adams G.A."/>
        </authorList>
    </citation>
    <scope>NUCLEOTIDE SEQUENCE [LARGE SCALE GENOMIC DNA]</scope>
    <source>
        <strain evidence="9 10">CPC 39397</strain>
    </source>
</reference>
<protein>
    <recommendedName>
        <fullName evidence="8">C-CAP/cofactor C-like domain-containing protein</fullName>
    </recommendedName>
</protein>
<dbReference type="PROSITE" id="PS51329">
    <property type="entry name" value="C_CAP_COFACTOR_C"/>
    <property type="match status" value="1"/>
</dbReference>
<evidence type="ECO:0000256" key="2">
    <source>
        <dbReference type="ARBA" id="ARBA00008848"/>
    </source>
</evidence>
<gene>
    <name evidence="9" type="ORF">AAFC00_006673</name>
</gene>
<evidence type="ECO:0000313" key="10">
    <source>
        <dbReference type="Proteomes" id="UP001562354"/>
    </source>
</evidence>
<keyword evidence="3" id="KW-0963">Cytoplasm</keyword>
<evidence type="ECO:0000256" key="1">
    <source>
        <dbReference type="ARBA" id="ARBA00004496"/>
    </source>
</evidence>
<keyword evidence="5" id="KW-0143">Chaperone</keyword>
<dbReference type="InterPro" id="IPR017901">
    <property type="entry name" value="C-CAP_CF_C-like"/>
</dbReference>
<dbReference type="RefSeq" id="XP_069199534.1">
    <property type="nucleotide sequence ID" value="XM_069346660.1"/>
</dbReference>
<dbReference type="Gene3D" id="2.160.20.70">
    <property type="match status" value="1"/>
</dbReference>
<accession>A0ABR3PB60</accession>
<feature type="region of interest" description="Disordered" evidence="7">
    <location>
        <begin position="126"/>
        <end position="195"/>
    </location>
</feature>